<sequence>MEPATTDHLIAEWRSTHPGRELRRPLYGRAPADVMRLFLTDMSTTYGSVHAYATDRLGIDKDVIVQLRNNFLQP</sequence>
<evidence type="ECO:0000313" key="1">
    <source>
        <dbReference type="EMBL" id="TDC13585.1"/>
    </source>
</evidence>
<protein>
    <submittedName>
        <fullName evidence="1">Uncharacterized protein</fullName>
    </submittedName>
</protein>
<dbReference type="Proteomes" id="UP000295431">
    <property type="component" value="Unassembled WGS sequence"/>
</dbReference>
<dbReference type="GO" id="GO:0004721">
    <property type="term" value="F:phosphoprotein phosphatase activity"/>
    <property type="evidence" value="ECO:0007669"/>
    <property type="project" value="InterPro"/>
</dbReference>
<dbReference type="OrthoDB" id="1188001at2"/>
<dbReference type="Gene3D" id="3.90.190.10">
    <property type="entry name" value="Protein tyrosine phosphatase superfamily"/>
    <property type="match status" value="1"/>
</dbReference>
<comment type="caution">
    <text evidence="1">The sequence shown here is derived from an EMBL/GenBank/DDBJ whole genome shotgun (WGS) entry which is preliminary data.</text>
</comment>
<evidence type="ECO:0000313" key="2">
    <source>
        <dbReference type="Proteomes" id="UP000295431"/>
    </source>
</evidence>
<dbReference type="AlphaFoldDB" id="A0A4R4NVQ2"/>
<proteinExistence type="predicted"/>
<dbReference type="InterPro" id="IPR026893">
    <property type="entry name" value="Tyr/Ser_Pase_IphP-type"/>
</dbReference>
<dbReference type="Pfam" id="PF13350">
    <property type="entry name" value="Y_phosphatase3"/>
    <property type="match status" value="1"/>
</dbReference>
<dbReference type="RefSeq" id="WP_131940981.1">
    <property type="nucleotide sequence ID" value="NZ_BAAAMX010000006.1"/>
</dbReference>
<keyword evidence="2" id="KW-1185">Reference proteome</keyword>
<name>A0A4R4NVQ2_9ACTN</name>
<organism evidence="1 2">
    <name type="scientific">Actinomadura bangladeshensis</name>
    <dbReference type="NCBI Taxonomy" id="453573"/>
    <lineage>
        <taxon>Bacteria</taxon>
        <taxon>Bacillati</taxon>
        <taxon>Actinomycetota</taxon>
        <taxon>Actinomycetes</taxon>
        <taxon>Streptosporangiales</taxon>
        <taxon>Thermomonosporaceae</taxon>
        <taxon>Actinomadura</taxon>
    </lineage>
</organism>
<gene>
    <name evidence="1" type="ORF">E1284_19690</name>
</gene>
<accession>A0A4R4NVQ2</accession>
<dbReference type="EMBL" id="SMJW01000096">
    <property type="protein sequence ID" value="TDC13585.1"/>
    <property type="molecule type" value="Genomic_DNA"/>
</dbReference>
<dbReference type="InterPro" id="IPR029021">
    <property type="entry name" value="Prot-tyrosine_phosphatase-like"/>
</dbReference>
<reference evidence="1 2" key="1">
    <citation type="submission" date="2019-03" db="EMBL/GenBank/DDBJ databases">
        <title>Draft genome sequences of novel Actinobacteria.</title>
        <authorList>
            <person name="Sahin N."/>
            <person name="Ay H."/>
            <person name="Saygin H."/>
        </authorList>
    </citation>
    <scope>NUCLEOTIDE SEQUENCE [LARGE SCALE GENOMIC DNA]</scope>
    <source>
        <strain evidence="1 2">DSM 45347</strain>
    </source>
</reference>